<accession>A0A5C3EXZ7</accession>
<feature type="compositionally biased region" description="Polar residues" evidence="1">
    <location>
        <begin position="9"/>
        <end position="20"/>
    </location>
</feature>
<feature type="transmembrane region" description="Helical" evidence="2">
    <location>
        <begin position="30"/>
        <end position="53"/>
    </location>
</feature>
<evidence type="ECO:0000256" key="1">
    <source>
        <dbReference type="SAM" id="MobiDB-lite"/>
    </source>
</evidence>
<evidence type="ECO:0000313" key="4">
    <source>
        <dbReference type="Proteomes" id="UP000323386"/>
    </source>
</evidence>
<gene>
    <name evidence="3" type="ORF">PSFLO_01392</name>
</gene>
<dbReference type="OrthoDB" id="2157498at2759"/>
<protein>
    <submittedName>
        <fullName evidence="3">Uncharacterized protein</fullName>
    </submittedName>
</protein>
<dbReference type="EMBL" id="OOIP01000003">
    <property type="protein sequence ID" value="SPO35921.1"/>
    <property type="molecule type" value="Genomic_DNA"/>
</dbReference>
<organism evidence="3 4">
    <name type="scientific">Pseudozyma flocculosa</name>
    <dbReference type="NCBI Taxonomy" id="84751"/>
    <lineage>
        <taxon>Eukaryota</taxon>
        <taxon>Fungi</taxon>
        <taxon>Dikarya</taxon>
        <taxon>Basidiomycota</taxon>
        <taxon>Ustilaginomycotina</taxon>
        <taxon>Ustilaginomycetes</taxon>
        <taxon>Ustilaginales</taxon>
        <taxon>Ustilaginaceae</taxon>
        <taxon>Pseudozyma</taxon>
    </lineage>
</organism>
<feature type="region of interest" description="Disordered" evidence="1">
    <location>
        <begin position="1"/>
        <end position="20"/>
    </location>
</feature>
<reference evidence="3 4" key="1">
    <citation type="submission" date="2018-03" db="EMBL/GenBank/DDBJ databases">
        <authorList>
            <person name="Guldener U."/>
        </authorList>
    </citation>
    <scope>NUCLEOTIDE SEQUENCE [LARGE SCALE GENOMIC DNA]</scope>
    <source>
        <strain evidence="3 4">DAOM196992</strain>
    </source>
</reference>
<dbReference type="Pfam" id="PF15159">
    <property type="entry name" value="PIG-Y"/>
    <property type="match status" value="1"/>
</dbReference>
<evidence type="ECO:0000256" key="2">
    <source>
        <dbReference type="SAM" id="Phobius"/>
    </source>
</evidence>
<dbReference type="Proteomes" id="UP000323386">
    <property type="component" value="Unassembled WGS sequence"/>
</dbReference>
<dbReference type="InterPro" id="IPR029164">
    <property type="entry name" value="PIG-Y"/>
</dbReference>
<sequence length="101" mass="11098">MATLPRPSPTSFLQAPPSTSRARQIRSANCLIASSLLFLLTTLPTLFGALDYLLPLAPSDNGAPSYLVFPHSLAHFLPLLIPLTTYIVIARWTGEKHFRHS</sequence>
<feature type="transmembrane region" description="Helical" evidence="2">
    <location>
        <begin position="73"/>
        <end position="92"/>
    </location>
</feature>
<keyword evidence="2" id="KW-1133">Transmembrane helix</keyword>
<keyword evidence="2" id="KW-0472">Membrane</keyword>
<keyword evidence="4" id="KW-1185">Reference proteome</keyword>
<evidence type="ECO:0000313" key="3">
    <source>
        <dbReference type="EMBL" id="SPO35921.1"/>
    </source>
</evidence>
<proteinExistence type="predicted"/>
<name>A0A5C3EXZ7_9BASI</name>
<keyword evidence="2" id="KW-0812">Transmembrane</keyword>
<dbReference type="AlphaFoldDB" id="A0A5C3EXZ7"/>